<dbReference type="PROSITE" id="PS50975">
    <property type="entry name" value="ATP_GRASP"/>
    <property type="match status" value="1"/>
</dbReference>
<name>A0A9D1S0A7_9MICC</name>
<feature type="domain" description="ATP-grasp" evidence="2">
    <location>
        <begin position="79"/>
        <end position="340"/>
    </location>
</feature>
<reference evidence="3" key="1">
    <citation type="journal article" date="2021" name="PeerJ">
        <title>Extensive microbial diversity within the chicken gut microbiome revealed by metagenomics and culture.</title>
        <authorList>
            <person name="Gilroy R."/>
            <person name="Ravi A."/>
            <person name="Getino M."/>
            <person name="Pursley I."/>
            <person name="Horton D.L."/>
            <person name="Alikhan N.F."/>
            <person name="Baker D."/>
            <person name="Gharbi K."/>
            <person name="Hall N."/>
            <person name="Watson M."/>
            <person name="Adriaenssens E.M."/>
            <person name="Foster-Nyarko E."/>
            <person name="Jarju S."/>
            <person name="Secka A."/>
            <person name="Antonio M."/>
            <person name="Oren A."/>
            <person name="Chaudhuri R.R."/>
            <person name="La Ragione R."/>
            <person name="Hildebrand F."/>
            <person name="Pallen M.J."/>
        </authorList>
    </citation>
    <scope>NUCLEOTIDE SEQUENCE</scope>
    <source>
        <strain evidence="3">ChiHejej3B27-3195</strain>
    </source>
</reference>
<sequence>MDQEELASVVTRRTGEGHDIKSVMLQCAAEERGLDVTRLSSRVVLVDAGAAEPLVFYNLNGPSSSQGGKYLCDAKHLTRRLLGEQGFAVTASRLLSADDADQAWEFASSLDAPAVVKPNNLSRGKGVTTGITGEESFRAAWERARSCHPNRRRTPELLVEEQFTGDDYRFFVVLGETPTVFATLRRRSSVVGDGERTVEALVKRKNRRRSRNPYLGTYPIPTEPTELDLLRASGRDMTYVPEPDERVFLRSVSNLSSGGDSVDYTDRVHAGFRDIVIEAVRTIPGMRYAGVDIIAPSVRAAPTPYNHIISEVEYSPAPITHFPWYGQSRDMAGTVLEYYLAQR</sequence>
<accession>A0A9D1S0A7</accession>
<gene>
    <name evidence="3" type="ORF">H9871_03910</name>
</gene>
<dbReference type="GO" id="GO:0005524">
    <property type="term" value="F:ATP binding"/>
    <property type="evidence" value="ECO:0007669"/>
    <property type="project" value="UniProtKB-UniRule"/>
</dbReference>
<dbReference type="EMBL" id="DXGD01000140">
    <property type="protein sequence ID" value="HIW99268.1"/>
    <property type="molecule type" value="Genomic_DNA"/>
</dbReference>
<dbReference type="SUPFAM" id="SSF56059">
    <property type="entry name" value="Glutathione synthetase ATP-binding domain-like"/>
    <property type="match status" value="1"/>
</dbReference>
<dbReference type="Gene3D" id="3.30.470.20">
    <property type="entry name" value="ATP-grasp fold, B domain"/>
    <property type="match status" value="2"/>
</dbReference>
<evidence type="ECO:0000313" key="3">
    <source>
        <dbReference type="EMBL" id="HIW99268.1"/>
    </source>
</evidence>
<comment type="caution">
    <text evidence="3">The sequence shown here is derived from an EMBL/GenBank/DDBJ whole genome shotgun (WGS) entry which is preliminary data.</text>
</comment>
<proteinExistence type="predicted"/>
<keyword evidence="1" id="KW-0547">Nucleotide-binding</keyword>
<dbReference type="InterPro" id="IPR011761">
    <property type="entry name" value="ATP-grasp"/>
</dbReference>
<reference evidence="3" key="2">
    <citation type="submission" date="2021-04" db="EMBL/GenBank/DDBJ databases">
        <authorList>
            <person name="Gilroy R."/>
        </authorList>
    </citation>
    <scope>NUCLEOTIDE SEQUENCE</scope>
    <source>
        <strain evidence="3">ChiHejej3B27-3195</strain>
    </source>
</reference>
<evidence type="ECO:0000256" key="1">
    <source>
        <dbReference type="PROSITE-ProRule" id="PRU00409"/>
    </source>
</evidence>
<protein>
    <recommendedName>
        <fullName evidence="2">ATP-grasp domain-containing protein</fullName>
    </recommendedName>
</protein>
<dbReference type="Proteomes" id="UP000824151">
    <property type="component" value="Unassembled WGS sequence"/>
</dbReference>
<evidence type="ECO:0000259" key="2">
    <source>
        <dbReference type="PROSITE" id="PS50975"/>
    </source>
</evidence>
<dbReference type="GO" id="GO:0046872">
    <property type="term" value="F:metal ion binding"/>
    <property type="evidence" value="ECO:0007669"/>
    <property type="project" value="InterPro"/>
</dbReference>
<dbReference type="AlphaFoldDB" id="A0A9D1S0A7"/>
<organism evidence="3 4">
    <name type="scientific">Candidatus Nesterenkonia stercoripullorum</name>
    <dbReference type="NCBI Taxonomy" id="2838701"/>
    <lineage>
        <taxon>Bacteria</taxon>
        <taxon>Bacillati</taxon>
        <taxon>Actinomycetota</taxon>
        <taxon>Actinomycetes</taxon>
        <taxon>Micrococcales</taxon>
        <taxon>Micrococcaceae</taxon>
        <taxon>Nesterenkonia</taxon>
    </lineage>
</organism>
<keyword evidence="1" id="KW-0067">ATP-binding</keyword>
<evidence type="ECO:0000313" key="4">
    <source>
        <dbReference type="Proteomes" id="UP000824151"/>
    </source>
</evidence>